<dbReference type="GO" id="GO:0015562">
    <property type="term" value="F:efflux transmembrane transporter activity"/>
    <property type="evidence" value="ECO:0007669"/>
    <property type="project" value="TreeGrafter"/>
</dbReference>
<dbReference type="PANTHER" id="PTHR30469">
    <property type="entry name" value="MULTIDRUG RESISTANCE PROTEIN MDTA"/>
    <property type="match status" value="1"/>
</dbReference>
<dbReference type="InterPro" id="IPR058624">
    <property type="entry name" value="MdtA-like_HH"/>
</dbReference>
<evidence type="ECO:0000256" key="1">
    <source>
        <dbReference type="ARBA" id="ARBA00004196"/>
    </source>
</evidence>
<keyword evidence="5" id="KW-0812">Transmembrane</keyword>
<keyword evidence="3" id="KW-0813">Transport</keyword>
<dbReference type="AlphaFoldDB" id="A0A9N8X3S4"/>
<dbReference type="NCBIfam" id="TIGR01730">
    <property type="entry name" value="RND_mfp"/>
    <property type="match status" value="1"/>
</dbReference>
<protein>
    <submittedName>
        <fullName evidence="10">Multidrug resistance protein MdtA</fullName>
    </submittedName>
</protein>
<dbReference type="FunFam" id="2.40.30.170:FF:000010">
    <property type="entry name" value="Efflux RND transporter periplasmic adaptor subunit"/>
    <property type="match status" value="1"/>
</dbReference>
<organism evidence="10 11">
    <name type="scientific">Paraburkholderia saeva</name>
    <dbReference type="NCBI Taxonomy" id="2777537"/>
    <lineage>
        <taxon>Bacteria</taxon>
        <taxon>Pseudomonadati</taxon>
        <taxon>Pseudomonadota</taxon>
        <taxon>Betaproteobacteria</taxon>
        <taxon>Burkholderiales</taxon>
        <taxon>Burkholderiaceae</taxon>
        <taxon>Paraburkholderia</taxon>
    </lineage>
</organism>
<feature type="region of interest" description="Disordered" evidence="4">
    <location>
        <begin position="385"/>
        <end position="405"/>
    </location>
</feature>
<evidence type="ECO:0000259" key="9">
    <source>
        <dbReference type="Pfam" id="PF25967"/>
    </source>
</evidence>
<dbReference type="SUPFAM" id="SSF111369">
    <property type="entry name" value="HlyD-like secretion proteins"/>
    <property type="match status" value="1"/>
</dbReference>
<comment type="subcellular location">
    <subcellularLocation>
        <location evidence="1">Cell envelope</location>
    </subcellularLocation>
</comment>
<dbReference type="PANTHER" id="PTHR30469:SF37">
    <property type="entry name" value="RAGD PROTEIN"/>
    <property type="match status" value="1"/>
</dbReference>
<dbReference type="Gene3D" id="2.40.30.170">
    <property type="match status" value="1"/>
</dbReference>
<evidence type="ECO:0000259" key="8">
    <source>
        <dbReference type="Pfam" id="PF25954"/>
    </source>
</evidence>
<keyword evidence="5" id="KW-0472">Membrane</keyword>
<dbReference type="Pfam" id="PF25967">
    <property type="entry name" value="RND-MFP_C"/>
    <property type="match status" value="1"/>
</dbReference>
<dbReference type="Pfam" id="PF25876">
    <property type="entry name" value="HH_MFP_RND"/>
    <property type="match status" value="1"/>
</dbReference>
<dbReference type="EMBL" id="CAJQZC010000010">
    <property type="protein sequence ID" value="CAG4916656.1"/>
    <property type="molecule type" value="Genomic_DNA"/>
</dbReference>
<feature type="domain" description="Multidrug resistance protein MdtA-like C-terminal permuted SH3" evidence="9">
    <location>
        <begin position="312"/>
        <end position="367"/>
    </location>
</feature>
<comment type="similarity">
    <text evidence="2">Belongs to the membrane fusion protein (MFP) (TC 8.A.1) family.</text>
</comment>
<feature type="domain" description="CusB-like beta-barrel" evidence="8">
    <location>
        <begin position="235"/>
        <end position="305"/>
    </location>
</feature>
<dbReference type="InterPro" id="IPR058627">
    <property type="entry name" value="MdtA-like_C"/>
</dbReference>
<dbReference type="Gene3D" id="2.40.50.100">
    <property type="match status" value="1"/>
</dbReference>
<keyword evidence="11" id="KW-1185">Reference proteome</keyword>
<dbReference type="RefSeq" id="WP_228881988.1">
    <property type="nucleotide sequence ID" value="NZ_CAJQYX010000001.1"/>
</dbReference>
<evidence type="ECO:0000313" key="10">
    <source>
        <dbReference type="EMBL" id="CAG4916656.1"/>
    </source>
</evidence>
<gene>
    <name evidence="10" type="primary">mdtA_4</name>
    <name evidence="10" type="ORF">LMG31841_04599</name>
</gene>
<dbReference type="InterPro" id="IPR058625">
    <property type="entry name" value="MdtA-like_BSH"/>
</dbReference>
<evidence type="ECO:0000259" key="7">
    <source>
        <dbReference type="Pfam" id="PF25917"/>
    </source>
</evidence>
<feature type="transmembrane region" description="Helical" evidence="5">
    <location>
        <begin position="16"/>
        <end position="37"/>
    </location>
</feature>
<evidence type="ECO:0000256" key="5">
    <source>
        <dbReference type="SAM" id="Phobius"/>
    </source>
</evidence>
<dbReference type="Gene3D" id="1.10.287.470">
    <property type="entry name" value="Helix hairpin bin"/>
    <property type="match status" value="1"/>
</dbReference>
<evidence type="ECO:0000256" key="3">
    <source>
        <dbReference type="ARBA" id="ARBA00022448"/>
    </source>
</evidence>
<dbReference type="GO" id="GO:1990281">
    <property type="term" value="C:efflux pump complex"/>
    <property type="evidence" value="ECO:0007669"/>
    <property type="project" value="TreeGrafter"/>
</dbReference>
<comment type="caution">
    <text evidence="10">The sequence shown here is derived from an EMBL/GenBank/DDBJ whole genome shotgun (WGS) entry which is preliminary data.</text>
</comment>
<dbReference type="Proteomes" id="UP000789704">
    <property type="component" value="Unassembled WGS sequence"/>
</dbReference>
<feature type="domain" description="Multidrug resistance protein MdtA-like alpha-helical hairpin" evidence="6">
    <location>
        <begin position="122"/>
        <end position="182"/>
    </location>
</feature>
<dbReference type="InterPro" id="IPR006143">
    <property type="entry name" value="RND_pump_MFP"/>
</dbReference>
<dbReference type="Pfam" id="PF25917">
    <property type="entry name" value="BSH_RND"/>
    <property type="match status" value="1"/>
</dbReference>
<evidence type="ECO:0000313" key="11">
    <source>
        <dbReference type="Proteomes" id="UP000789704"/>
    </source>
</evidence>
<sequence>MSSEPVIPQTPPRRRLVLAGIVGIALAVVVVAAGITLRAVDARNLRTWTNDQAVPTVNLIQPMQAASGGSLDLPSRLEAYSRAPIFARVSGYLKSWNADIGTPVKAGQLLAEIETPELDQQLIQAKADLATAQANAALAGTTAKRWQAMLGTDSVAQQEVDERTGDYAAKKALVAAAQANVDRLTATKGFERIVAPFDGVVTARDTDVGALINAGSGGVGQELFVISDVKQLRVYVQVPQSYAPVVRDGTTATLTVPEYPGQHFTARVVAAANSVNSNSGTTLVQLLVDNQQGRLLPGGFASLKFDLPVAANALRVPSSALVFDNRGLQVATLGANDRVTFRKVTINRDFGDSVEIGSGLAATDRVIDTPPDGLVDGDTVRVASNGGTETAPGNAAPDTKVASHG</sequence>
<proteinExistence type="inferred from homology"/>
<dbReference type="InterPro" id="IPR058792">
    <property type="entry name" value="Beta-barrel_RND_2"/>
</dbReference>
<keyword evidence="5" id="KW-1133">Transmembrane helix</keyword>
<dbReference type="Gene3D" id="2.40.420.20">
    <property type="match status" value="1"/>
</dbReference>
<reference evidence="10" key="1">
    <citation type="submission" date="2021-04" db="EMBL/GenBank/DDBJ databases">
        <authorList>
            <person name="Vanwijnsberghe S."/>
        </authorList>
    </citation>
    <scope>NUCLEOTIDE SEQUENCE</scope>
    <source>
        <strain evidence="10">LMG 31841</strain>
    </source>
</reference>
<dbReference type="Pfam" id="PF25954">
    <property type="entry name" value="Beta-barrel_RND_2"/>
    <property type="match status" value="1"/>
</dbReference>
<evidence type="ECO:0000256" key="4">
    <source>
        <dbReference type="SAM" id="MobiDB-lite"/>
    </source>
</evidence>
<evidence type="ECO:0000256" key="2">
    <source>
        <dbReference type="ARBA" id="ARBA00009477"/>
    </source>
</evidence>
<evidence type="ECO:0000259" key="6">
    <source>
        <dbReference type="Pfam" id="PF25876"/>
    </source>
</evidence>
<name>A0A9N8X3S4_9BURK</name>
<accession>A0A9N8X3S4</accession>
<feature type="domain" description="Multidrug resistance protein MdtA-like barrel-sandwich hybrid" evidence="7">
    <location>
        <begin position="84"/>
        <end position="216"/>
    </location>
</feature>